<feature type="domain" description="CENP-V/GFA" evidence="4">
    <location>
        <begin position="8"/>
        <end position="129"/>
    </location>
</feature>
<evidence type="ECO:0000256" key="2">
    <source>
        <dbReference type="ARBA" id="ARBA00022723"/>
    </source>
</evidence>
<dbReference type="PANTHER" id="PTHR28620">
    <property type="entry name" value="CENTROMERE PROTEIN V"/>
    <property type="match status" value="1"/>
</dbReference>
<dbReference type="Proteomes" id="UP001174936">
    <property type="component" value="Unassembled WGS sequence"/>
</dbReference>
<evidence type="ECO:0000259" key="4">
    <source>
        <dbReference type="PROSITE" id="PS51891"/>
    </source>
</evidence>
<accession>A0AA39XV55</accession>
<comment type="caution">
    <text evidence="5">The sequence shown here is derived from an EMBL/GenBank/DDBJ whole genome shotgun (WGS) entry which is preliminary data.</text>
</comment>
<dbReference type="EMBL" id="JAULSV010000006">
    <property type="protein sequence ID" value="KAK0640828.1"/>
    <property type="molecule type" value="Genomic_DNA"/>
</dbReference>
<dbReference type="GO" id="GO:0016846">
    <property type="term" value="F:carbon-sulfur lyase activity"/>
    <property type="evidence" value="ECO:0007669"/>
    <property type="project" value="InterPro"/>
</dbReference>
<name>A0AA39XV55_9PEZI</name>
<evidence type="ECO:0000313" key="5">
    <source>
        <dbReference type="EMBL" id="KAK0640828.1"/>
    </source>
</evidence>
<dbReference type="InterPro" id="IPR011057">
    <property type="entry name" value="Mss4-like_sf"/>
</dbReference>
<organism evidence="5 6">
    <name type="scientific">Cercophora newfieldiana</name>
    <dbReference type="NCBI Taxonomy" id="92897"/>
    <lineage>
        <taxon>Eukaryota</taxon>
        <taxon>Fungi</taxon>
        <taxon>Dikarya</taxon>
        <taxon>Ascomycota</taxon>
        <taxon>Pezizomycotina</taxon>
        <taxon>Sordariomycetes</taxon>
        <taxon>Sordariomycetidae</taxon>
        <taxon>Sordariales</taxon>
        <taxon>Lasiosphaeriaceae</taxon>
        <taxon>Cercophora</taxon>
    </lineage>
</organism>
<dbReference type="InterPro" id="IPR052355">
    <property type="entry name" value="CENP-V-like"/>
</dbReference>
<dbReference type="InterPro" id="IPR006913">
    <property type="entry name" value="CENP-V/GFA"/>
</dbReference>
<dbReference type="PROSITE" id="PS51891">
    <property type="entry name" value="CENP_V_GFA"/>
    <property type="match status" value="1"/>
</dbReference>
<evidence type="ECO:0000256" key="1">
    <source>
        <dbReference type="ARBA" id="ARBA00005495"/>
    </source>
</evidence>
<sequence length="149" mass="16521">MSSQTKTYTGGCHCGAIRYSVDLDLSPETNASKCNCSMCLKTNRLSVQVPHPDSQFKLLSPTALSSVPEYQFGSKAQHYHFCDKCGIHVFAYGSYVWEGQEVKNWSINAVTLDPDQGVDLRAFKMGYWDGKEGNWEAGMGEKPYPGGSY</sequence>
<dbReference type="GO" id="GO:0046872">
    <property type="term" value="F:metal ion binding"/>
    <property type="evidence" value="ECO:0007669"/>
    <property type="project" value="UniProtKB-KW"/>
</dbReference>
<dbReference type="Gene3D" id="2.170.150.70">
    <property type="match status" value="1"/>
</dbReference>
<dbReference type="PANTHER" id="PTHR28620:SF1">
    <property type="entry name" value="CENP-V_GFA DOMAIN-CONTAINING PROTEIN"/>
    <property type="match status" value="1"/>
</dbReference>
<gene>
    <name evidence="5" type="ORF">B0T16DRAFT_393216</name>
</gene>
<dbReference type="Pfam" id="PF04828">
    <property type="entry name" value="GFA"/>
    <property type="match status" value="1"/>
</dbReference>
<comment type="similarity">
    <text evidence="1">Belongs to the Gfa family.</text>
</comment>
<keyword evidence="2" id="KW-0479">Metal-binding</keyword>
<reference evidence="5" key="1">
    <citation type="submission" date="2023-06" db="EMBL/GenBank/DDBJ databases">
        <title>Genome-scale phylogeny and comparative genomics of the fungal order Sordariales.</title>
        <authorList>
            <consortium name="Lawrence Berkeley National Laboratory"/>
            <person name="Hensen N."/>
            <person name="Bonometti L."/>
            <person name="Westerberg I."/>
            <person name="Brannstrom I.O."/>
            <person name="Guillou S."/>
            <person name="Cros-Aarteil S."/>
            <person name="Calhoun S."/>
            <person name="Haridas S."/>
            <person name="Kuo A."/>
            <person name="Mondo S."/>
            <person name="Pangilinan J."/>
            <person name="Riley R."/>
            <person name="Labutti K."/>
            <person name="Andreopoulos B."/>
            <person name="Lipzen A."/>
            <person name="Chen C."/>
            <person name="Yanf M."/>
            <person name="Daum C."/>
            <person name="Ng V."/>
            <person name="Clum A."/>
            <person name="Steindorff A."/>
            <person name="Ohm R."/>
            <person name="Martin F."/>
            <person name="Silar P."/>
            <person name="Natvig D."/>
            <person name="Lalanne C."/>
            <person name="Gautier V."/>
            <person name="Ament-Velasquez S.L."/>
            <person name="Kruys A."/>
            <person name="Hutchinson M.I."/>
            <person name="Powell A.J."/>
            <person name="Barry K."/>
            <person name="Miller A.N."/>
            <person name="Grigoriev I.V."/>
            <person name="Debuchy R."/>
            <person name="Gladieux P."/>
            <person name="Thoren M.H."/>
            <person name="Johannesson H."/>
        </authorList>
    </citation>
    <scope>NUCLEOTIDE SEQUENCE</scope>
    <source>
        <strain evidence="5">SMH2532-1</strain>
    </source>
</reference>
<keyword evidence="3" id="KW-0862">Zinc</keyword>
<protein>
    <submittedName>
        <fullName evidence="5">Mss4-like protein</fullName>
    </submittedName>
</protein>
<evidence type="ECO:0000256" key="3">
    <source>
        <dbReference type="ARBA" id="ARBA00022833"/>
    </source>
</evidence>
<proteinExistence type="inferred from homology"/>
<dbReference type="SUPFAM" id="SSF51316">
    <property type="entry name" value="Mss4-like"/>
    <property type="match status" value="1"/>
</dbReference>
<evidence type="ECO:0000313" key="6">
    <source>
        <dbReference type="Proteomes" id="UP001174936"/>
    </source>
</evidence>
<keyword evidence="6" id="KW-1185">Reference proteome</keyword>
<dbReference type="AlphaFoldDB" id="A0AA39XV55"/>